<keyword evidence="2" id="KW-1185">Reference proteome</keyword>
<proteinExistence type="predicted"/>
<sequence>MKSAPNQDSRKKYINEAPPVKDRKIENVEKLLLKSADHKQIALLDLPLLALSNIISHLSFKDQANFEKTCSLMRRAVKFFWKSQRSFDYEEYTVRLFKMKKDTNRYPLAYHHVALQRLPNVLSLYQNCGIQNISLRTLPLLTTDDLDTIVMNTTKTTAELFGSVRNLDLSDVCLNYEELQWFSRACPLISSLKLTFNAVAMDTFPNKEGERNEKNLNKLLSSYIRNYTVEIKEKNYPYQYLQLLVSVHDLFPCLGELTTFYVAAAGCAWSCVEEYCDEGNETHSLQTKQAHTATRTSVYAFGYGIVDLEFRISIVVRFQAA</sequence>
<evidence type="ECO:0000313" key="3">
    <source>
        <dbReference type="WBParaSite" id="SMUV_0001057601-mRNA-1"/>
    </source>
</evidence>
<feature type="domain" description="F-box" evidence="1">
    <location>
        <begin position="40"/>
        <end position="84"/>
    </location>
</feature>
<dbReference type="InterPro" id="IPR001810">
    <property type="entry name" value="F-box_dom"/>
</dbReference>
<evidence type="ECO:0000259" key="1">
    <source>
        <dbReference type="PROSITE" id="PS50181"/>
    </source>
</evidence>
<dbReference type="SUPFAM" id="SSF81383">
    <property type="entry name" value="F-box domain"/>
    <property type="match status" value="1"/>
</dbReference>
<dbReference type="WBParaSite" id="SMUV_0001057601-mRNA-1">
    <property type="protein sequence ID" value="SMUV_0001057601-mRNA-1"/>
    <property type="gene ID" value="SMUV_0001057601"/>
</dbReference>
<dbReference type="InterPro" id="IPR036047">
    <property type="entry name" value="F-box-like_dom_sf"/>
</dbReference>
<dbReference type="PROSITE" id="PS50181">
    <property type="entry name" value="FBOX"/>
    <property type="match status" value="1"/>
</dbReference>
<accession>A0A158R6A8</accession>
<reference evidence="3" key="1">
    <citation type="submission" date="2016-04" db="UniProtKB">
        <authorList>
            <consortium name="WormBaseParasite"/>
        </authorList>
    </citation>
    <scope>IDENTIFICATION</scope>
</reference>
<evidence type="ECO:0000313" key="2">
    <source>
        <dbReference type="Proteomes" id="UP000046393"/>
    </source>
</evidence>
<name>A0A158R6A8_9BILA</name>
<organism evidence="2 3">
    <name type="scientific">Syphacia muris</name>
    <dbReference type="NCBI Taxonomy" id="451379"/>
    <lineage>
        <taxon>Eukaryota</taxon>
        <taxon>Metazoa</taxon>
        <taxon>Ecdysozoa</taxon>
        <taxon>Nematoda</taxon>
        <taxon>Chromadorea</taxon>
        <taxon>Rhabditida</taxon>
        <taxon>Spirurina</taxon>
        <taxon>Oxyuridomorpha</taxon>
        <taxon>Oxyuroidea</taxon>
        <taxon>Oxyuridae</taxon>
        <taxon>Syphacia</taxon>
    </lineage>
</organism>
<dbReference type="AlphaFoldDB" id="A0A158R6A8"/>
<dbReference type="Pfam" id="PF00646">
    <property type="entry name" value="F-box"/>
    <property type="match status" value="1"/>
</dbReference>
<protein>
    <submittedName>
        <fullName evidence="3">F-box domain-containing protein</fullName>
    </submittedName>
</protein>
<dbReference type="Proteomes" id="UP000046393">
    <property type="component" value="Unplaced"/>
</dbReference>